<dbReference type="SUPFAM" id="SSF52518">
    <property type="entry name" value="Thiamin diphosphate-binding fold (THDP-binding)"/>
    <property type="match status" value="2"/>
</dbReference>
<name>A0A1Q6RB69_9FIRM</name>
<dbReference type="InterPro" id="IPR029035">
    <property type="entry name" value="DHS-like_NAD/FAD-binding_dom"/>
</dbReference>
<dbReference type="GO" id="GO:0009099">
    <property type="term" value="P:L-valine biosynthetic process"/>
    <property type="evidence" value="ECO:0007669"/>
    <property type="project" value="UniProtKB-UniPathway"/>
</dbReference>
<dbReference type="EC" id="2.2.1.6" evidence="4 12"/>
<dbReference type="GO" id="GO:0009097">
    <property type="term" value="P:isoleucine biosynthetic process"/>
    <property type="evidence" value="ECO:0007669"/>
    <property type="project" value="UniProtKB-UniPathway"/>
</dbReference>
<dbReference type="InterPro" id="IPR045229">
    <property type="entry name" value="TPP_enz"/>
</dbReference>
<dbReference type="STRING" id="626940.BHW43_01550"/>
<dbReference type="InterPro" id="IPR039368">
    <property type="entry name" value="AHAS_TPP"/>
</dbReference>
<dbReference type="SUPFAM" id="SSF52467">
    <property type="entry name" value="DHS-like NAD/FAD-binding domain"/>
    <property type="match status" value="1"/>
</dbReference>
<dbReference type="GO" id="GO:0003984">
    <property type="term" value="F:acetolactate synthase activity"/>
    <property type="evidence" value="ECO:0007669"/>
    <property type="project" value="UniProtKB-EC"/>
</dbReference>
<keyword evidence="5 12" id="KW-0028">Amino-acid biosynthesis</keyword>
<dbReference type="InterPro" id="IPR029061">
    <property type="entry name" value="THDP-binding"/>
</dbReference>
<dbReference type="InterPro" id="IPR012000">
    <property type="entry name" value="Thiamin_PyroP_enz_cen_dom"/>
</dbReference>
<dbReference type="FunFam" id="3.40.50.970:FF:000007">
    <property type="entry name" value="Acetolactate synthase"/>
    <property type="match status" value="1"/>
</dbReference>
<dbReference type="AlphaFoldDB" id="A0A1Q6RB69"/>
<evidence type="ECO:0000256" key="12">
    <source>
        <dbReference type="RuleBase" id="RU003591"/>
    </source>
</evidence>
<keyword evidence="10 12" id="KW-0100">Branched-chain amino acid biosynthesis</keyword>
<organism evidence="16 17">
    <name type="scientific">Phascolarctobacterium succinatutens</name>
    <dbReference type="NCBI Taxonomy" id="626940"/>
    <lineage>
        <taxon>Bacteria</taxon>
        <taxon>Bacillati</taxon>
        <taxon>Bacillota</taxon>
        <taxon>Negativicutes</taxon>
        <taxon>Acidaminococcales</taxon>
        <taxon>Acidaminococcaceae</taxon>
        <taxon>Phascolarctobacterium</taxon>
    </lineage>
</organism>
<evidence type="ECO:0000259" key="14">
    <source>
        <dbReference type="Pfam" id="PF02775"/>
    </source>
</evidence>
<evidence type="ECO:0000256" key="8">
    <source>
        <dbReference type="ARBA" id="ARBA00022842"/>
    </source>
</evidence>
<protein>
    <recommendedName>
        <fullName evidence="4 12">Acetolactate synthase</fullName>
        <ecNumber evidence="4 12">2.2.1.6</ecNumber>
    </recommendedName>
</protein>
<evidence type="ECO:0000256" key="6">
    <source>
        <dbReference type="ARBA" id="ARBA00022679"/>
    </source>
</evidence>
<dbReference type="InterPro" id="IPR012846">
    <property type="entry name" value="Acetolactate_synth_lsu"/>
</dbReference>
<dbReference type="CDD" id="cd07035">
    <property type="entry name" value="TPP_PYR_POX_like"/>
    <property type="match status" value="1"/>
</dbReference>
<sequence length="556" mass="59668">MKLKGAEAIVKVLLEQGVDTVFGYPGGAVIPLYDALYDAPLKNVLTAHEQGAIHAADGYARASGRTGVCIATSGPGAANIVTGLATAYLDSIPLVAITGQVGVSMLGRDSFQEIDIVGVTMPITKYNMLVRSKEELLPALRKAFALAQEGRPGPVLVDIPSSVQVEELEWSEPQAASEAEELPQATPEQLQQAAAVLNKAQRPVLLVGGGAVNSGAQEELLELAKKADLPVVNTLMGIGVYPESDERSLGMTGMHGHIASNMAVAQADVLVVAGSRFSDRVTGDRNRYVGQKTIIQLDIDPTEIDKNIATSLSVMGDVKQTLQSLLPLVQKAAHADWWQQIKAWDATEDRSLLAGDRLTAPWLMKELSRSFEGEHPIYVTDVGQNQMWAAQHLVVDKPRHHLTSGGCGTMGFGLPGALGAAFAEPDKQVVHICGDGGFKMTGMELYTAAREGKKLISIVINNSCLGMVRQWQQLFYNEHYSNTLLTEFDFIGFAHSCGAGGRRAATCKEFQEALKAAREADKPFLIEVIVEQGDLVEPMVAAGAAVDDFVKINRCR</sequence>
<keyword evidence="7 12" id="KW-0479">Metal-binding</keyword>
<evidence type="ECO:0000259" key="13">
    <source>
        <dbReference type="Pfam" id="PF00205"/>
    </source>
</evidence>
<comment type="caution">
    <text evidence="16">The sequence shown here is derived from an EMBL/GenBank/DDBJ whole genome shotgun (WGS) entry which is preliminary data.</text>
</comment>
<dbReference type="CDD" id="cd02015">
    <property type="entry name" value="TPP_AHAS"/>
    <property type="match status" value="1"/>
</dbReference>
<evidence type="ECO:0000256" key="3">
    <source>
        <dbReference type="ARBA" id="ARBA00007812"/>
    </source>
</evidence>
<evidence type="ECO:0000256" key="5">
    <source>
        <dbReference type="ARBA" id="ARBA00022605"/>
    </source>
</evidence>
<dbReference type="NCBIfam" id="TIGR00118">
    <property type="entry name" value="acolac_lg"/>
    <property type="match status" value="1"/>
</dbReference>
<comment type="similarity">
    <text evidence="3 12">Belongs to the TPP enzyme family.</text>
</comment>
<dbReference type="Proteomes" id="UP000186777">
    <property type="component" value="Unassembled WGS sequence"/>
</dbReference>
<evidence type="ECO:0000256" key="7">
    <source>
        <dbReference type="ARBA" id="ARBA00022723"/>
    </source>
</evidence>
<gene>
    <name evidence="16" type="ORF">BHW43_01550</name>
</gene>
<keyword evidence="8 12" id="KW-0460">Magnesium</keyword>
<feature type="domain" description="Thiamine pyrophosphate enzyme N-terminal TPP-binding" evidence="15">
    <location>
        <begin position="4"/>
        <end position="117"/>
    </location>
</feature>
<evidence type="ECO:0000259" key="15">
    <source>
        <dbReference type="Pfam" id="PF02776"/>
    </source>
</evidence>
<dbReference type="GO" id="GO:0000287">
    <property type="term" value="F:magnesium ion binding"/>
    <property type="evidence" value="ECO:0007669"/>
    <property type="project" value="UniProtKB-UniRule"/>
</dbReference>
<dbReference type="InterPro" id="IPR000399">
    <property type="entry name" value="TPP-bd_CS"/>
</dbReference>
<dbReference type="InterPro" id="IPR011766">
    <property type="entry name" value="TPP_enzyme_TPP-bd"/>
</dbReference>
<dbReference type="UniPathway" id="UPA00049">
    <property type="reaction ID" value="UER00059"/>
</dbReference>
<dbReference type="FunFam" id="3.40.50.1220:FF:000008">
    <property type="entry name" value="Acetolactate synthase"/>
    <property type="match status" value="1"/>
</dbReference>
<feature type="domain" description="Thiamine pyrophosphate enzyme TPP-binding" evidence="14">
    <location>
        <begin position="381"/>
        <end position="528"/>
    </location>
</feature>
<dbReference type="GO" id="GO:0030976">
    <property type="term" value="F:thiamine pyrophosphate binding"/>
    <property type="evidence" value="ECO:0007669"/>
    <property type="project" value="UniProtKB-UniRule"/>
</dbReference>
<keyword evidence="6 12" id="KW-0808">Transferase</keyword>
<evidence type="ECO:0000256" key="9">
    <source>
        <dbReference type="ARBA" id="ARBA00023052"/>
    </source>
</evidence>
<comment type="cofactor">
    <cofactor evidence="12">
        <name>thiamine diphosphate</name>
        <dbReference type="ChEBI" id="CHEBI:58937"/>
    </cofactor>
    <text evidence="12">Binds 1 thiamine pyrophosphate per subunit.</text>
</comment>
<evidence type="ECO:0000256" key="11">
    <source>
        <dbReference type="ARBA" id="ARBA00048670"/>
    </source>
</evidence>
<dbReference type="EMBL" id="MNTG01000001">
    <property type="protein sequence ID" value="OLA39595.1"/>
    <property type="molecule type" value="Genomic_DNA"/>
</dbReference>
<evidence type="ECO:0000313" key="16">
    <source>
        <dbReference type="EMBL" id="OLA39595.1"/>
    </source>
</evidence>
<evidence type="ECO:0000256" key="4">
    <source>
        <dbReference type="ARBA" id="ARBA00013145"/>
    </source>
</evidence>
<accession>A0A1Q6RB69</accession>
<reference evidence="16 17" key="1">
    <citation type="journal article" date="2016" name="Nat. Biotechnol.">
        <title>Measurement of bacterial replication rates in microbial communities.</title>
        <authorList>
            <person name="Brown C.T."/>
            <person name="Olm M.R."/>
            <person name="Thomas B.C."/>
            <person name="Banfield J.F."/>
        </authorList>
    </citation>
    <scope>NUCLEOTIDE SEQUENCE [LARGE SCALE GENOMIC DNA]</scope>
    <source>
        <strain evidence="16">46_33</strain>
    </source>
</reference>
<feature type="domain" description="Thiamine pyrophosphate enzyme central" evidence="13">
    <location>
        <begin position="190"/>
        <end position="325"/>
    </location>
</feature>
<dbReference type="GO" id="GO:0005948">
    <property type="term" value="C:acetolactate synthase complex"/>
    <property type="evidence" value="ECO:0007669"/>
    <property type="project" value="TreeGrafter"/>
</dbReference>
<keyword evidence="9 12" id="KW-0786">Thiamine pyrophosphate</keyword>
<dbReference type="Gene3D" id="3.40.50.970">
    <property type="match status" value="2"/>
</dbReference>
<comment type="pathway">
    <text evidence="2 12">Amino-acid biosynthesis; L-valine biosynthesis; L-valine from pyruvate: step 1/4.</text>
</comment>
<dbReference type="UniPathway" id="UPA00047">
    <property type="reaction ID" value="UER00055"/>
</dbReference>
<comment type="cofactor">
    <cofactor evidence="12">
        <name>Mg(2+)</name>
        <dbReference type="ChEBI" id="CHEBI:18420"/>
    </cofactor>
    <text evidence="12">Binds 1 Mg(2+) ion per subunit.</text>
</comment>
<dbReference type="PANTHER" id="PTHR18968">
    <property type="entry name" value="THIAMINE PYROPHOSPHATE ENZYMES"/>
    <property type="match status" value="1"/>
</dbReference>
<dbReference type="RefSeq" id="WP_303679248.1">
    <property type="nucleotide sequence ID" value="NZ_MNTG01000001.1"/>
</dbReference>
<proteinExistence type="inferred from homology"/>
<evidence type="ECO:0000256" key="10">
    <source>
        <dbReference type="ARBA" id="ARBA00023304"/>
    </source>
</evidence>
<dbReference type="InterPro" id="IPR012001">
    <property type="entry name" value="Thiamin_PyroP_enz_TPP-bd_dom"/>
</dbReference>
<dbReference type="PROSITE" id="PS00187">
    <property type="entry name" value="TPP_ENZYMES"/>
    <property type="match status" value="1"/>
</dbReference>
<dbReference type="Gene3D" id="3.40.50.1220">
    <property type="entry name" value="TPP-binding domain"/>
    <property type="match status" value="1"/>
</dbReference>
<comment type="catalytic activity">
    <reaction evidence="11 12">
        <text>2 pyruvate + H(+) = (2S)-2-acetolactate + CO2</text>
        <dbReference type="Rhea" id="RHEA:25249"/>
        <dbReference type="ChEBI" id="CHEBI:15361"/>
        <dbReference type="ChEBI" id="CHEBI:15378"/>
        <dbReference type="ChEBI" id="CHEBI:16526"/>
        <dbReference type="ChEBI" id="CHEBI:58476"/>
        <dbReference type="EC" id="2.2.1.6"/>
    </reaction>
</comment>
<dbReference type="GO" id="GO:0050660">
    <property type="term" value="F:flavin adenine dinucleotide binding"/>
    <property type="evidence" value="ECO:0007669"/>
    <property type="project" value="InterPro"/>
</dbReference>
<comment type="pathway">
    <text evidence="1 12">Amino-acid biosynthesis; L-isoleucine biosynthesis; L-isoleucine from 2-oxobutanoate: step 1/4.</text>
</comment>
<evidence type="ECO:0000256" key="1">
    <source>
        <dbReference type="ARBA" id="ARBA00004974"/>
    </source>
</evidence>
<evidence type="ECO:0000256" key="2">
    <source>
        <dbReference type="ARBA" id="ARBA00005025"/>
    </source>
</evidence>
<evidence type="ECO:0000313" key="17">
    <source>
        <dbReference type="Proteomes" id="UP000186777"/>
    </source>
</evidence>
<dbReference type="Pfam" id="PF00205">
    <property type="entry name" value="TPP_enzyme_M"/>
    <property type="match status" value="1"/>
</dbReference>
<dbReference type="Pfam" id="PF02776">
    <property type="entry name" value="TPP_enzyme_N"/>
    <property type="match status" value="1"/>
</dbReference>
<dbReference type="PANTHER" id="PTHR18968:SF13">
    <property type="entry name" value="ACETOLACTATE SYNTHASE CATALYTIC SUBUNIT, MITOCHONDRIAL"/>
    <property type="match status" value="1"/>
</dbReference>
<dbReference type="Pfam" id="PF02775">
    <property type="entry name" value="TPP_enzyme_C"/>
    <property type="match status" value="1"/>
</dbReference>